<evidence type="ECO:0000256" key="9">
    <source>
        <dbReference type="ARBA" id="ARBA00022618"/>
    </source>
</evidence>
<dbReference type="SUPFAM" id="SSF56194">
    <property type="entry name" value="Uridine diphospho-N-Acetylenolpyruvylglucosamine reductase, MurB, C-terminal domain"/>
    <property type="match status" value="1"/>
</dbReference>
<dbReference type="GO" id="GO:0051301">
    <property type="term" value="P:cell division"/>
    <property type="evidence" value="ECO:0007669"/>
    <property type="project" value="UniProtKB-KW"/>
</dbReference>
<evidence type="ECO:0000256" key="5">
    <source>
        <dbReference type="ARBA" id="ARBA00010485"/>
    </source>
</evidence>
<feature type="active site" evidence="20">
    <location>
        <position position="324"/>
    </location>
</feature>
<feature type="active site" evidence="20">
    <location>
        <position position="158"/>
    </location>
</feature>
<evidence type="ECO:0000256" key="7">
    <source>
        <dbReference type="ARBA" id="ARBA00015188"/>
    </source>
</evidence>
<dbReference type="NCBIfam" id="NF000755">
    <property type="entry name" value="PRK00046.1"/>
    <property type="match status" value="1"/>
</dbReference>
<dbReference type="RefSeq" id="WP_115248918.1">
    <property type="nucleotide sequence ID" value="NZ_UGSP01000001.1"/>
</dbReference>
<dbReference type="PANTHER" id="PTHR21071">
    <property type="entry name" value="UDP-N-ACETYLENOLPYRUVOYLGLUCOSAMINE REDUCTASE"/>
    <property type="match status" value="1"/>
</dbReference>
<evidence type="ECO:0000256" key="16">
    <source>
        <dbReference type="ARBA" id="ARBA00023306"/>
    </source>
</evidence>
<reference evidence="22 23" key="1">
    <citation type="submission" date="2018-06" db="EMBL/GenBank/DDBJ databases">
        <authorList>
            <consortium name="Pathogen Informatics"/>
            <person name="Doyle S."/>
        </authorList>
    </citation>
    <scope>NUCLEOTIDE SEQUENCE [LARGE SCALE GENOMIC DNA]</scope>
    <source>
        <strain evidence="23">NCTC 11297</strain>
    </source>
</reference>
<dbReference type="GO" id="GO:0071949">
    <property type="term" value="F:FAD binding"/>
    <property type="evidence" value="ECO:0007669"/>
    <property type="project" value="InterPro"/>
</dbReference>
<dbReference type="GO" id="GO:0008360">
    <property type="term" value="P:regulation of cell shape"/>
    <property type="evidence" value="ECO:0007669"/>
    <property type="project" value="UniProtKB-KW"/>
</dbReference>
<evidence type="ECO:0000256" key="12">
    <source>
        <dbReference type="ARBA" id="ARBA00022857"/>
    </source>
</evidence>
<dbReference type="InterPro" id="IPR003170">
    <property type="entry name" value="MurB"/>
</dbReference>
<dbReference type="HAMAP" id="MF_00037">
    <property type="entry name" value="MurB"/>
    <property type="match status" value="1"/>
</dbReference>
<dbReference type="InterPro" id="IPR036318">
    <property type="entry name" value="FAD-bd_PCMH-like_sf"/>
</dbReference>
<feature type="active site" description="Proton donor" evidence="20">
    <location>
        <position position="228"/>
    </location>
</feature>
<dbReference type="InterPro" id="IPR016166">
    <property type="entry name" value="FAD-bd_PCMH"/>
</dbReference>
<comment type="subcellular location">
    <subcellularLocation>
        <location evidence="3 20">Cytoplasm</location>
    </subcellularLocation>
</comment>
<dbReference type="AlphaFoldDB" id="A0A379APQ1"/>
<evidence type="ECO:0000313" key="23">
    <source>
        <dbReference type="Proteomes" id="UP000255098"/>
    </source>
</evidence>
<keyword evidence="13 20" id="KW-0133">Cell shape</keyword>
<evidence type="ECO:0000256" key="17">
    <source>
        <dbReference type="ARBA" id="ARBA00023316"/>
    </source>
</evidence>
<evidence type="ECO:0000256" key="15">
    <source>
        <dbReference type="ARBA" id="ARBA00023002"/>
    </source>
</evidence>
<evidence type="ECO:0000256" key="10">
    <source>
        <dbReference type="ARBA" id="ARBA00022630"/>
    </source>
</evidence>
<evidence type="ECO:0000256" key="6">
    <source>
        <dbReference type="ARBA" id="ARBA00012518"/>
    </source>
</evidence>
<evidence type="ECO:0000256" key="4">
    <source>
        <dbReference type="ARBA" id="ARBA00004752"/>
    </source>
</evidence>
<dbReference type="GO" id="GO:0009252">
    <property type="term" value="P:peptidoglycan biosynthetic process"/>
    <property type="evidence" value="ECO:0007669"/>
    <property type="project" value="UniProtKB-UniRule"/>
</dbReference>
<gene>
    <name evidence="20 22" type="primary">murB</name>
    <name evidence="22" type="ORF">NCTC11297_00567</name>
</gene>
<keyword evidence="11 20" id="KW-0274">FAD</keyword>
<evidence type="ECO:0000256" key="11">
    <source>
        <dbReference type="ARBA" id="ARBA00022827"/>
    </source>
</evidence>
<dbReference type="EC" id="1.3.1.98" evidence="6 20"/>
<comment type="function">
    <text evidence="2 20">Cell wall formation.</text>
</comment>
<proteinExistence type="inferred from homology"/>
<comment type="similarity">
    <text evidence="5 20">Belongs to the MurB family.</text>
</comment>
<name>A0A379APQ1_AVIAV</name>
<dbReference type="UniPathway" id="UPA00219"/>
<dbReference type="InterPro" id="IPR006094">
    <property type="entry name" value="Oxid_FAD_bind_N"/>
</dbReference>
<keyword evidence="9 20" id="KW-0132">Cell division</keyword>
<evidence type="ECO:0000256" key="3">
    <source>
        <dbReference type="ARBA" id="ARBA00004496"/>
    </source>
</evidence>
<keyword evidence="14 20" id="KW-0573">Peptidoglycan synthesis</keyword>
<keyword evidence="23" id="KW-1185">Reference proteome</keyword>
<evidence type="ECO:0000256" key="8">
    <source>
        <dbReference type="ARBA" id="ARBA00022490"/>
    </source>
</evidence>
<sequence>MENLQPFHTFGTNAQAKMVKKITALEQILPLWQQAQQQQLPVLFLGQGSNVLFVEDFDGIVLVNALKGIEHRQDDHFHYLHVQGGENWHELVQWSLKQGIYGLENLALIPGCVGSAPIQNIGAYGVEFKDVCDYVDVLNLNTGEIFRLSKAECQFGYRESLFKHQYKDGYMIVAVGLKLAKDWQPVLSYGTLSRFDPATVTAEEIFAEVCAVRSAKLPNPQELGNAGSFFKNPVISTALFEQLKSQYPEMPSYPQPDGTVKLAAGWLIDQCGLKGHQLGGAAVHQNQALVLVNKANASGKDVANLAHHIRQKVAEKFAVYLQPEVRFIGAKGEIDSEQFISSQH</sequence>
<dbReference type="Proteomes" id="UP000255098">
    <property type="component" value="Unassembled WGS sequence"/>
</dbReference>
<evidence type="ECO:0000256" key="1">
    <source>
        <dbReference type="ARBA" id="ARBA00001974"/>
    </source>
</evidence>
<evidence type="ECO:0000256" key="2">
    <source>
        <dbReference type="ARBA" id="ARBA00003921"/>
    </source>
</evidence>
<keyword evidence="16 20" id="KW-0131">Cell cycle</keyword>
<keyword evidence="15 20" id="KW-0560">Oxidoreductase</keyword>
<dbReference type="GeneID" id="300132783"/>
<dbReference type="PANTHER" id="PTHR21071:SF4">
    <property type="entry name" value="UDP-N-ACETYLENOLPYRUVOYLGLUCOSAMINE REDUCTASE"/>
    <property type="match status" value="1"/>
</dbReference>
<dbReference type="PROSITE" id="PS51387">
    <property type="entry name" value="FAD_PCMH"/>
    <property type="match status" value="1"/>
</dbReference>
<dbReference type="EMBL" id="UGSP01000001">
    <property type="protein sequence ID" value="SUB23560.1"/>
    <property type="molecule type" value="Genomic_DNA"/>
</dbReference>
<dbReference type="SUPFAM" id="SSF56176">
    <property type="entry name" value="FAD-binding/transporter-associated domain-like"/>
    <property type="match status" value="1"/>
</dbReference>
<dbReference type="InterPro" id="IPR016167">
    <property type="entry name" value="FAD-bd_PCMH_sub1"/>
</dbReference>
<evidence type="ECO:0000256" key="20">
    <source>
        <dbReference type="HAMAP-Rule" id="MF_00037"/>
    </source>
</evidence>
<keyword evidence="8 20" id="KW-0963">Cytoplasm</keyword>
<evidence type="ECO:0000259" key="21">
    <source>
        <dbReference type="PROSITE" id="PS51387"/>
    </source>
</evidence>
<organism evidence="22 23">
    <name type="scientific">Avibacterium avium</name>
    <name type="common">Pasteurella avium</name>
    <dbReference type="NCBI Taxonomy" id="751"/>
    <lineage>
        <taxon>Bacteria</taxon>
        <taxon>Pseudomonadati</taxon>
        <taxon>Pseudomonadota</taxon>
        <taxon>Gammaproteobacteria</taxon>
        <taxon>Pasteurellales</taxon>
        <taxon>Pasteurellaceae</taxon>
        <taxon>Avibacterium</taxon>
    </lineage>
</organism>
<dbReference type="GO" id="GO:0005829">
    <property type="term" value="C:cytosol"/>
    <property type="evidence" value="ECO:0007669"/>
    <property type="project" value="TreeGrafter"/>
</dbReference>
<comment type="catalytic activity">
    <reaction evidence="19 20">
        <text>UDP-N-acetyl-alpha-D-muramate + NADP(+) = UDP-N-acetyl-3-O-(1-carboxyvinyl)-alpha-D-glucosamine + NADPH + H(+)</text>
        <dbReference type="Rhea" id="RHEA:12248"/>
        <dbReference type="ChEBI" id="CHEBI:15378"/>
        <dbReference type="ChEBI" id="CHEBI:57783"/>
        <dbReference type="ChEBI" id="CHEBI:58349"/>
        <dbReference type="ChEBI" id="CHEBI:68483"/>
        <dbReference type="ChEBI" id="CHEBI:70757"/>
        <dbReference type="EC" id="1.3.1.98"/>
    </reaction>
</comment>
<comment type="pathway">
    <text evidence="4 20">Cell wall biogenesis; peptidoglycan biosynthesis.</text>
</comment>
<evidence type="ECO:0000256" key="18">
    <source>
        <dbReference type="ARBA" id="ARBA00031026"/>
    </source>
</evidence>
<evidence type="ECO:0000313" key="22">
    <source>
        <dbReference type="EMBL" id="SUB23560.1"/>
    </source>
</evidence>
<evidence type="ECO:0000256" key="19">
    <source>
        <dbReference type="ARBA" id="ARBA00048914"/>
    </source>
</evidence>
<evidence type="ECO:0000256" key="13">
    <source>
        <dbReference type="ARBA" id="ARBA00022960"/>
    </source>
</evidence>
<protein>
    <recommendedName>
        <fullName evidence="7 20">UDP-N-acetylenolpyruvoylglucosamine reductase</fullName>
        <ecNumber evidence="6 20">1.3.1.98</ecNumber>
    </recommendedName>
    <alternativeName>
        <fullName evidence="18 20">UDP-N-acetylmuramate dehydrogenase</fullName>
    </alternativeName>
</protein>
<dbReference type="Gene3D" id="3.30.43.10">
    <property type="entry name" value="Uridine Diphospho-n-acetylenolpyruvylglucosamine Reductase, domain 2"/>
    <property type="match status" value="1"/>
</dbReference>
<accession>A0A379APQ1</accession>
<dbReference type="Pfam" id="PF02873">
    <property type="entry name" value="MurB_C"/>
    <property type="match status" value="1"/>
</dbReference>
<dbReference type="InterPro" id="IPR036635">
    <property type="entry name" value="MurB_C_sf"/>
</dbReference>
<keyword evidence="10 20" id="KW-0285">Flavoprotein</keyword>
<dbReference type="Gene3D" id="3.30.465.10">
    <property type="match status" value="1"/>
</dbReference>
<dbReference type="NCBIfam" id="TIGR00179">
    <property type="entry name" value="murB"/>
    <property type="match status" value="1"/>
</dbReference>
<dbReference type="Gene3D" id="3.90.78.10">
    <property type="entry name" value="UDP-N-acetylenolpyruvoylglucosamine reductase, C-terminal domain"/>
    <property type="match status" value="1"/>
</dbReference>
<dbReference type="GO" id="GO:0008762">
    <property type="term" value="F:UDP-N-acetylmuramate dehydrogenase activity"/>
    <property type="evidence" value="ECO:0007669"/>
    <property type="project" value="UniProtKB-UniRule"/>
</dbReference>
<evidence type="ECO:0000256" key="14">
    <source>
        <dbReference type="ARBA" id="ARBA00022984"/>
    </source>
</evidence>
<feature type="domain" description="FAD-binding PCMH-type" evidence="21">
    <location>
        <begin position="12"/>
        <end position="182"/>
    </location>
</feature>
<dbReference type="GO" id="GO:0071555">
    <property type="term" value="P:cell wall organization"/>
    <property type="evidence" value="ECO:0007669"/>
    <property type="project" value="UniProtKB-KW"/>
</dbReference>
<keyword evidence="12 20" id="KW-0521">NADP</keyword>
<dbReference type="InterPro" id="IPR016169">
    <property type="entry name" value="FAD-bd_PCMH_sub2"/>
</dbReference>
<dbReference type="InterPro" id="IPR011601">
    <property type="entry name" value="MurB_C"/>
</dbReference>
<dbReference type="Pfam" id="PF01565">
    <property type="entry name" value="FAD_binding_4"/>
    <property type="match status" value="1"/>
</dbReference>
<comment type="cofactor">
    <cofactor evidence="1 20">
        <name>FAD</name>
        <dbReference type="ChEBI" id="CHEBI:57692"/>
    </cofactor>
</comment>
<keyword evidence="17 20" id="KW-0961">Cell wall biogenesis/degradation</keyword>